<proteinExistence type="predicted"/>
<evidence type="ECO:0000313" key="3">
    <source>
        <dbReference type="Proteomes" id="UP000729402"/>
    </source>
</evidence>
<protein>
    <submittedName>
        <fullName evidence="2">Uncharacterized protein</fullName>
    </submittedName>
</protein>
<accession>A0A8J5W655</accession>
<feature type="region of interest" description="Disordered" evidence="1">
    <location>
        <begin position="76"/>
        <end position="125"/>
    </location>
</feature>
<evidence type="ECO:0000313" key="2">
    <source>
        <dbReference type="EMBL" id="KAG8083418.1"/>
    </source>
</evidence>
<reference evidence="2" key="1">
    <citation type="journal article" date="2021" name="bioRxiv">
        <title>Whole Genome Assembly and Annotation of Northern Wild Rice, Zizania palustris L., Supports a Whole Genome Duplication in the Zizania Genus.</title>
        <authorList>
            <person name="Haas M."/>
            <person name="Kono T."/>
            <person name="Macchietto M."/>
            <person name="Millas R."/>
            <person name="McGilp L."/>
            <person name="Shao M."/>
            <person name="Duquette J."/>
            <person name="Hirsch C.N."/>
            <person name="Kimball J."/>
        </authorList>
    </citation>
    <scope>NUCLEOTIDE SEQUENCE</scope>
    <source>
        <tissue evidence="2">Fresh leaf tissue</tissue>
    </source>
</reference>
<name>A0A8J5W655_ZIZPA</name>
<evidence type="ECO:0000256" key="1">
    <source>
        <dbReference type="SAM" id="MobiDB-lite"/>
    </source>
</evidence>
<gene>
    <name evidence="2" type="ORF">GUJ93_ZPchr0015g6983</name>
</gene>
<dbReference type="AlphaFoldDB" id="A0A8J5W655"/>
<reference evidence="2" key="2">
    <citation type="submission" date="2021-02" db="EMBL/GenBank/DDBJ databases">
        <authorList>
            <person name="Kimball J.A."/>
            <person name="Haas M.W."/>
            <person name="Macchietto M."/>
            <person name="Kono T."/>
            <person name="Duquette J."/>
            <person name="Shao M."/>
        </authorList>
    </citation>
    <scope>NUCLEOTIDE SEQUENCE</scope>
    <source>
        <tissue evidence="2">Fresh leaf tissue</tissue>
    </source>
</reference>
<feature type="compositionally biased region" description="Basic and acidic residues" evidence="1">
    <location>
        <begin position="96"/>
        <end position="107"/>
    </location>
</feature>
<dbReference type="Proteomes" id="UP000729402">
    <property type="component" value="Unassembled WGS sequence"/>
</dbReference>
<keyword evidence="3" id="KW-1185">Reference proteome</keyword>
<comment type="caution">
    <text evidence="2">The sequence shown here is derived from an EMBL/GenBank/DDBJ whole genome shotgun (WGS) entry which is preliminary data.</text>
</comment>
<organism evidence="2 3">
    <name type="scientific">Zizania palustris</name>
    <name type="common">Northern wild rice</name>
    <dbReference type="NCBI Taxonomy" id="103762"/>
    <lineage>
        <taxon>Eukaryota</taxon>
        <taxon>Viridiplantae</taxon>
        <taxon>Streptophyta</taxon>
        <taxon>Embryophyta</taxon>
        <taxon>Tracheophyta</taxon>
        <taxon>Spermatophyta</taxon>
        <taxon>Magnoliopsida</taxon>
        <taxon>Liliopsida</taxon>
        <taxon>Poales</taxon>
        <taxon>Poaceae</taxon>
        <taxon>BOP clade</taxon>
        <taxon>Oryzoideae</taxon>
        <taxon>Oryzeae</taxon>
        <taxon>Zizaniinae</taxon>
        <taxon>Zizania</taxon>
    </lineage>
</organism>
<sequence length="125" mass="13684">MSQKSSTGSVSGVDDALATILACQEAFSDRMDVFGVKLENFCDRLDAIEGRLGVLEGLNPGHRPWLVVSYQGEDPLRVSTGGQPQCHRSEDDEVDSPPHHQAGDDRTLAGPPPSMTRRIRRRATR</sequence>
<dbReference type="EMBL" id="JAAALK010000085">
    <property type="protein sequence ID" value="KAG8083418.1"/>
    <property type="molecule type" value="Genomic_DNA"/>
</dbReference>